<feature type="transmembrane region" description="Helical" evidence="10">
    <location>
        <begin position="349"/>
        <end position="370"/>
    </location>
</feature>
<proteinExistence type="inferred from homology"/>
<feature type="transmembrane region" description="Helical" evidence="10">
    <location>
        <begin position="129"/>
        <end position="149"/>
    </location>
</feature>
<dbReference type="GO" id="GO:0008360">
    <property type="term" value="P:regulation of cell shape"/>
    <property type="evidence" value="ECO:0007669"/>
    <property type="project" value="UniProtKB-UniRule"/>
</dbReference>
<feature type="transmembrane region" description="Helical" evidence="10">
    <location>
        <begin position="86"/>
        <end position="109"/>
    </location>
</feature>
<dbReference type="CDD" id="cd13123">
    <property type="entry name" value="MATE_MurJ_like"/>
    <property type="match status" value="1"/>
</dbReference>
<evidence type="ECO:0000256" key="8">
    <source>
        <dbReference type="ARBA" id="ARBA00060041"/>
    </source>
</evidence>
<keyword evidence="13" id="KW-1185">Reference proteome</keyword>
<feature type="transmembrane region" description="Helical" evidence="10">
    <location>
        <begin position="410"/>
        <end position="429"/>
    </location>
</feature>
<dbReference type="RefSeq" id="WP_150942911.1">
    <property type="nucleotide sequence ID" value="NZ_VCMV01000010.1"/>
</dbReference>
<protein>
    <recommendedName>
        <fullName evidence="10">Probable lipid II flippase MurJ</fullName>
    </recommendedName>
</protein>
<keyword evidence="10 11" id="KW-0813">Transport</keyword>
<keyword evidence="2 10" id="KW-1003">Cell membrane</keyword>
<dbReference type="HAMAP" id="MF_02078">
    <property type="entry name" value="MurJ_MviN"/>
    <property type="match status" value="1"/>
</dbReference>
<dbReference type="InterPro" id="IPR051050">
    <property type="entry name" value="Lipid_II_flippase_MurJ/MviN"/>
</dbReference>
<keyword evidence="10" id="KW-0997">Cell inner membrane</keyword>
<dbReference type="PRINTS" id="PR01806">
    <property type="entry name" value="VIRFACTRMVIN"/>
</dbReference>
<dbReference type="InterPro" id="IPR004268">
    <property type="entry name" value="MurJ"/>
</dbReference>
<comment type="subcellular location">
    <subcellularLocation>
        <location evidence="10">Cell inner membrane</location>
        <topology evidence="10">Multi-pass membrane protein</topology>
    </subcellularLocation>
    <subcellularLocation>
        <location evidence="1">Cell membrane</location>
        <topology evidence="1">Multi-pass membrane protein</topology>
    </subcellularLocation>
</comment>
<keyword evidence="6 10" id="KW-1133">Transmembrane helix</keyword>
<evidence type="ECO:0000256" key="10">
    <source>
        <dbReference type="HAMAP-Rule" id="MF_02078"/>
    </source>
</evidence>
<feature type="transmembrane region" description="Helical" evidence="10">
    <location>
        <begin position="26"/>
        <end position="45"/>
    </location>
</feature>
<feature type="transmembrane region" description="Helical" evidence="10">
    <location>
        <begin position="230"/>
        <end position="251"/>
    </location>
</feature>
<comment type="pathway">
    <text evidence="10">Cell wall biogenesis; peptidoglycan biosynthesis.</text>
</comment>
<dbReference type="GO" id="GO:0005886">
    <property type="term" value="C:plasma membrane"/>
    <property type="evidence" value="ECO:0007669"/>
    <property type="project" value="UniProtKB-SubCell"/>
</dbReference>
<dbReference type="NCBIfam" id="TIGR01695">
    <property type="entry name" value="murJ_mviN"/>
    <property type="match status" value="1"/>
</dbReference>
<accession>A0A5N3PDY8</accession>
<feature type="transmembrane region" description="Helical" evidence="10">
    <location>
        <begin position="382"/>
        <end position="404"/>
    </location>
</feature>
<dbReference type="Proteomes" id="UP000325684">
    <property type="component" value="Unassembled WGS sequence"/>
</dbReference>
<sequence>MSVIRSSLLVGLGAGASRVLGFVRDVLFAQALGAGPVADAFLAAFRLPNLMRRVVGEGGLNPALVPVLGALEADAAAKTAGDVVTVFALALLGVTGLVELGAGLLAFALAPGFAGEPQTLDLVALYTRLAFPAVICITLASIGAALLNLHRRYTAASLAPLAMNGGLILAVVLLETHFPLPLVQKAAWLAAASSLAGVVQLAIVILALARGEASIVRFRKPVWSPALKSLLLAGFPALVASGAVQLFVLVGTQVASFWPSGVSWLYYADRVVQLPLGLMAALASSVLLPELALRYRAGERQALVDSQNRAIGLGLLLSLPASVALACLAEPMAFVLFRRGAFDDADAAGTALVLLGLSLGLPAATLAKVFSQALFARGALKGAVAAALIGMAATGLSSVLLGFAWGVVGIALGISLGCLAHAAVLVWLLQQARMWRPDRALLGKALRIALASALLGGGLLMGLRVSPAPTAVSLAVLCLGGLGFYAATAWLLGAVTWRDLAPPVKKA</sequence>
<evidence type="ECO:0000256" key="6">
    <source>
        <dbReference type="ARBA" id="ARBA00022989"/>
    </source>
</evidence>
<gene>
    <name evidence="10 12" type="primary">murJ</name>
    <name evidence="12" type="ORF">FEZ63_06920</name>
</gene>
<evidence type="ECO:0000313" key="13">
    <source>
        <dbReference type="Proteomes" id="UP000325684"/>
    </source>
</evidence>
<dbReference type="UniPathway" id="UPA00219"/>
<evidence type="ECO:0000256" key="3">
    <source>
        <dbReference type="ARBA" id="ARBA00022692"/>
    </source>
</evidence>
<dbReference type="GO" id="GO:0015648">
    <property type="term" value="F:lipid-linked peptidoglycan transporter activity"/>
    <property type="evidence" value="ECO:0007669"/>
    <property type="project" value="UniProtKB-UniRule"/>
</dbReference>
<keyword evidence="4 10" id="KW-0133">Cell shape</keyword>
<keyword evidence="7 10" id="KW-0472">Membrane</keyword>
<evidence type="ECO:0000256" key="7">
    <source>
        <dbReference type="ARBA" id="ARBA00023136"/>
    </source>
</evidence>
<keyword evidence="5 10" id="KW-0573">Peptidoglycan synthesis</keyword>
<evidence type="ECO:0000256" key="2">
    <source>
        <dbReference type="ARBA" id="ARBA00022475"/>
    </source>
</evidence>
<evidence type="ECO:0000256" key="5">
    <source>
        <dbReference type="ARBA" id="ARBA00022984"/>
    </source>
</evidence>
<feature type="transmembrane region" description="Helical" evidence="10">
    <location>
        <begin position="474"/>
        <end position="497"/>
    </location>
</feature>
<organism evidence="12 13">
    <name type="scientific">Microvirga brassicacearum</name>
    <dbReference type="NCBI Taxonomy" id="2580413"/>
    <lineage>
        <taxon>Bacteria</taxon>
        <taxon>Pseudomonadati</taxon>
        <taxon>Pseudomonadota</taxon>
        <taxon>Alphaproteobacteria</taxon>
        <taxon>Hyphomicrobiales</taxon>
        <taxon>Methylobacteriaceae</taxon>
        <taxon>Microvirga</taxon>
    </lineage>
</organism>
<dbReference type="GO" id="GO:0009252">
    <property type="term" value="P:peptidoglycan biosynthetic process"/>
    <property type="evidence" value="ECO:0007669"/>
    <property type="project" value="UniProtKB-UniRule"/>
</dbReference>
<comment type="similarity">
    <text evidence="9 10 11">Belongs to the MurJ/MviN family.</text>
</comment>
<evidence type="ECO:0000256" key="1">
    <source>
        <dbReference type="ARBA" id="ARBA00004651"/>
    </source>
</evidence>
<evidence type="ECO:0000256" key="11">
    <source>
        <dbReference type="PIRNR" id="PIRNR002869"/>
    </source>
</evidence>
<dbReference type="GO" id="GO:0034204">
    <property type="term" value="P:lipid translocation"/>
    <property type="evidence" value="ECO:0007669"/>
    <property type="project" value="TreeGrafter"/>
</dbReference>
<feature type="transmembrane region" description="Helical" evidence="10">
    <location>
        <begin position="313"/>
        <end position="337"/>
    </location>
</feature>
<dbReference type="PIRSF" id="PIRSF002869">
    <property type="entry name" value="MviN"/>
    <property type="match status" value="1"/>
</dbReference>
<dbReference type="OrthoDB" id="9816572at2"/>
<feature type="transmembrane region" description="Helical" evidence="10">
    <location>
        <begin position="186"/>
        <end position="209"/>
    </location>
</feature>
<dbReference type="Pfam" id="PF03023">
    <property type="entry name" value="MurJ"/>
    <property type="match status" value="1"/>
</dbReference>
<dbReference type="PANTHER" id="PTHR47019:SF1">
    <property type="entry name" value="LIPID II FLIPPASE MURJ"/>
    <property type="match status" value="1"/>
</dbReference>
<keyword evidence="3 10" id="KW-0812">Transmembrane</keyword>
<feature type="transmembrane region" description="Helical" evidence="10">
    <location>
        <begin position="441"/>
        <end position="462"/>
    </location>
</feature>
<dbReference type="PANTHER" id="PTHR47019">
    <property type="entry name" value="LIPID II FLIPPASE MURJ"/>
    <property type="match status" value="1"/>
</dbReference>
<evidence type="ECO:0000256" key="9">
    <source>
        <dbReference type="ARBA" id="ARBA00061532"/>
    </source>
</evidence>
<evidence type="ECO:0000256" key="4">
    <source>
        <dbReference type="ARBA" id="ARBA00022960"/>
    </source>
</evidence>
<keyword evidence="10 11" id="KW-0961">Cell wall biogenesis/degradation</keyword>
<feature type="transmembrane region" description="Helical" evidence="10">
    <location>
        <begin position="161"/>
        <end position="180"/>
    </location>
</feature>
<reference evidence="12 13" key="1">
    <citation type="journal article" date="2019" name="Microorganisms">
        <title>Genome Insights into the Novel Species Microvirga brassicacearum, a Rapeseed Endophyte with Biotechnological Potential.</title>
        <authorList>
            <person name="Jimenez-Gomez A."/>
            <person name="Saati-Santamaria Z."/>
            <person name="Igual J.M."/>
            <person name="Rivas R."/>
            <person name="Mateos P.F."/>
            <person name="Garcia-Fraile P."/>
        </authorList>
    </citation>
    <scope>NUCLEOTIDE SEQUENCE [LARGE SCALE GENOMIC DNA]</scope>
    <source>
        <strain evidence="12 13">CDVBN77</strain>
    </source>
</reference>
<dbReference type="EMBL" id="VCMV01000010">
    <property type="protein sequence ID" value="KAB0267931.1"/>
    <property type="molecule type" value="Genomic_DNA"/>
</dbReference>
<feature type="transmembrane region" description="Helical" evidence="10">
    <location>
        <begin position="271"/>
        <end position="293"/>
    </location>
</feature>
<comment type="function">
    <text evidence="8 10 11">Involved in peptidoglycan biosynthesis. Transports lipid-linked peptidoglycan precursors from the inner to the outer leaflet of the cytoplasmic membrane.</text>
</comment>
<dbReference type="GO" id="GO:0071555">
    <property type="term" value="P:cell wall organization"/>
    <property type="evidence" value="ECO:0007669"/>
    <property type="project" value="UniProtKB-UniRule"/>
</dbReference>
<evidence type="ECO:0000313" key="12">
    <source>
        <dbReference type="EMBL" id="KAB0267931.1"/>
    </source>
</evidence>
<dbReference type="AlphaFoldDB" id="A0A5N3PDY8"/>
<comment type="caution">
    <text evidence="12">The sequence shown here is derived from an EMBL/GenBank/DDBJ whole genome shotgun (WGS) entry which is preliminary data.</text>
</comment>
<name>A0A5N3PDY8_9HYPH</name>